<evidence type="ECO:0000313" key="2">
    <source>
        <dbReference type="EMBL" id="QSX30728.1"/>
    </source>
</evidence>
<accession>A0A974XNZ6</accession>
<evidence type="ECO:0000256" key="1">
    <source>
        <dbReference type="SAM" id="Phobius"/>
    </source>
</evidence>
<reference evidence="2 3" key="1">
    <citation type="submission" date="2021-03" db="EMBL/GenBank/DDBJ databases">
        <title>Novel species identification of genus Shewanella.</title>
        <authorList>
            <person name="Liu G."/>
            <person name="Zhang Q."/>
        </authorList>
    </citation>
    <scope>NUCLEOTIDE SEQUENCE [LARGE SCALE GENOMIC DNA]</scope>
    <source>
        <strain evidence="2 3">FJAT-53726</strain>
    </source>
</reference>
<organism evidence="2 3">
    <name type="scientific">Shewanella cyperi</name>
    <dbReference type="NCBI Taxonomy" id="2814292"/>
    <lineage>
        <taxon>Bacteria</taxon>
        <taxon>Pseudomonadati</taxon>
        <taxon>Pseudomonadota</taxon>
        <taxon>Gammaproteobacteria</taxon>
        <taxon>Alteromonadales</taxon>
        <taxon>Shewanellaceae</taxon>
        <taxon>Shewanella</taxon>
    </lineage>
</organism>
<keyword evidence="3" id="KW-1185">Reference proteome</keyword>
<sequence length="69" mass="7165">MNTGKKTEIIVLLIATLALVVALVGHIAMAFMGNFSALGMLAAPVPFVLMAVGVVAFKYAAANDQPSHH</sequence>
<keyword evidence="1" id="KW-0472">Membrane</keyword>
<feature type="transmembrane region" description="Helical" evidence="1">
    <location>
        <begin position="9"/>
        <end position="31"/>
    </location>
</feature>
<gene>
    <name evidence="2" type="ORF">JYB88_03440</name>
</gene>
<name>A0A974XNZ6_9GAMM</name>
<keyword evidence="1" id="KW-0812">Transmembrane</keyword>
<dbReference type="RefSeq" id="WP_207322063.1">
    <property type="nucleotide sequence ID" value="NZ_CP071501.1"/>
</dbReference>
<protein>
    <submittedName>
        <fullName evidence="2">Uncharacterized protein</fullName>
    </submittedName>
</protein>
<dbReference type="AlphaFoldDB" id="A0A974XNZ6"/>
<feature type="transmembrane region" description="Helical" evidence="1">
    <location>
        <begin position="37"/>
        <end position="61"/>
    </location>
</feature>
<evidence type="ECO:0000313" key="3">
    <source>
        <dbReference type="Proteomes" id="UP000663281"/>
    </source>
</evidence>
<proteinExistence type="predicted"/>
<keyword evidence="1" id="KW-1133">Transmembrane helix</keyword>
<dbReference type="Proteomes" id="UP000663281">
    <property type="component" value="Chromosome"/>
</dbReference>
<dbReference type="EMBL" id="CP071504">
    <property type="protein sequence ID" value="QSX30728.1"/>
    <property type="molecule type" value="Genomic_DNA"/>
</dbReference>
<dbReference type="KEGG" id="scyp:JYB88_03440"/>